<dbReference type="EMBL" id="RDQH01000327">
    <property type="protein sequence ID" value="RXI09361.1"/>
    <property type="molecule type" value="Genomic_DNA"/>
</dbReference>
<reference evidence="1 2" key="1">
    <citation type="submission" date="2018-10" db="EMBL/GenBank/DDBJ databases">
        <title>A high-quality apple genome assembly.</title>
        <authorList>
            <person name="Hu J."/>
        </authorList>
    </citation>
    <scope>NUCLEOTIDE SEQUENCE [LARGE SCALE GENOMIC DNA]</scope>
    <source>
        <strain evidence="2">cv. HFTH1</strain>
        <tissue evidence="1">Young leaf</tissue>
    </source>
</reference>
<keyword evidence="2" id="KW-1185">Reference proteome</keyword>
<name>A0A498KQH8_MALDO</name>
<sequence length="120" mass="14168">MANYTTPIRESDHENEVKNNFDFNAANLACRVRIKLLKSIEDGHMLQAQRNRFKVKLLKHKLKRCSYEDSDVDMTNKRSLLRRRSFEPYELETIVGRITKHEEDHAKNIASLKGKLKRAR</sequence>
<accession>A0A498KQH8</accession>
<dbReference type="AlphaFoldDB" id="A0A498KQH8"/>
<protein>
    <submittedName>
        <fullName evidence="1">Uncharacterized protein</fullName>
    </submittedName>
</protein>
<comment type="caution">
    <text evidence="1">The sequence shown here is derived from an EMBL/GenBank/DDBJ whole genome shotgun (WGS) entry which is preliminary data.</text>
</comment>
<proteinExistence type="predicted"/>
<evidence type="ECO:0000313" key="1">
    <source>
        <dbReference type="EMBL" id="RXI09361.1"/>
    </source>
</evidence>
<dbReference type="Proteomes" id="UP000290289">
    <property type="component" value="Chromosome 1"/>
</dbReference>
<organism evidence="1 2">
    <name type="scientific">Malus domestica</name>
    <name type="common">Apple</name>
    <name type="synonym">Pyrus malus</name>
    <dbReference type="NCBI Taxonomy" id="3750"/>
    <lineage>
        <taxon>Eukaryota</taxon>
        <taxon>Viridiplantae</taxon>
        <taxon>Streptophyta</taxon>
        <taxon>Embryophyta</taxon>
        <taxon>Tracheophyta</taxon>
        <taxon>Spermatophyta</taxon>
        <taxon>Magnoliopsida</taxon>
        <taxon>eudicotyledons</taxon>
        <taxon>Gunneridae</taxon>
        <taxon>Pentapetalae</taxon>
        <taxon>rosids</taxon>
        <taxon>fabids</taxon>
        <taxon>Rosales</taxon>
        <taxon>Rosaceae</taxon>
        <taxon>Amygdaloideae</taxon>
        <taxon>Maleae</taxon>
        <taxon>Malus</taxon>
    </lineage>
</organism>
<evidence type="ECO:0000313" key="2">
    <source>
        <dbReference type="Proteomes" id="UP000290289"/>
    </source>
</evidence>
<gene>
    <name evidence="1" type="ORF">DVH24_033978</name>
</gene>